<dbReference type="InterPro" id="IPR044822">
    <property type="entry name" value="Myb_DNA-bind_4"/>
</dbReference>
<organism evidence="3 4">
    <name type="scientific">Gadus morhua</name>
    <name type="common">Atlantic cod</name>
    <dbReference type="NCBI Taxonomy" id="8049"/>
    <lineage>
        <taxon>Eukaryota</taxon>
        <taxon>Metazoa</taxon>
        <taxon>Chordata</taxon>
        <taxon>Craniata</taxon>
        <taxon>Vertebrata</taxon>
        <taxon>Euteleostomi</taxon>
        <taxon>Actinopterygii</taxon>
        <taxon>Neopterygii</taxon>
        <taxon>Teleostei</taxon>
        <taxon>Neoteleostei</taxon>
        <taxon>Acanthomorphata</taxon>
        <taxon>Zeiogadaria</taxon>
        <taxon>Gadariae</taxon>
        <taxon>Gadiformes</taxon>
        <taxon>Gadoidei</taxon>
        <taxon>Gadidae</taxon>
        <taxon>Gadus</taxon>
    </lineage>
</organism>
<gene>
    <name evidence="3" type="primary">LOC115550827</name>
</gene>
<sequence>MHFGVVSKMDARNLPKWTPEQTRRLIVFRAQNDKRFTLHKGRAKHLWGILIRDLGLEGKTTPKQIAKKWENLKMKYKLLKADLPDGTELCSKESYWRWFDLMDRAMTGSLGQWEGPVLGLAPLVEGEESVLSPAPLVEGEGSVLSSVSFVEGEGSVISPVHQANGEGSSLSPTRLVMAECQQWSERGGEGGVTGRQLEREELDREREELDQERDELDRERDELDREREELRCEAVAVEAQRAVLEKDTAGVDCEHGVLERERAVLERERAVLERDRAILERERKELAEGRGRGAWHKDRLLCLWERLM</sequence>
<dbReference type="Ensembl" id="ENSGMOT00000049106.1">
    <property type="protein sequence ID" value="ENSGMOP00000062632.1"/>
    <property type="gene ID" value="ENSGMOG00000035361.1"/>
</dbReference>
<proteinExistence type="predicted"/>
<evidence type="ECO:0000256" key="1">
    <source>
        <dbReference type="SAM" id="MobiDB-lite"/>
    </source>
</evidence>
<dbReference type="KEGG" id="gmh:115550827"/>
<dbReference type="Pfam" id="PF13837">
    <property type="entry name" value="Myb_DNA-bind_4"/>
    <property type="match status" value="1"/>
</dbReference>
<accession>A0A8C5CJL6</accession>
<feature type="domain" description="Myb/SANT-like DNA-binding" evidence="2">
    <location>
        <begin position="16"/>
        <end position="104"/>
    </location>
</feature>
<keyword evidence="4" id="KW-1185">Reference proteome</keyword>
<reference evidence="3" key="2">
    <citation type="submission" date="2025-09" db="UniProtKB">
        <authorList>
            <consortium name="Ensembl"/>
        </authorList>
    </citation>
    <scope>IDENTIFICATION</scope>
</reference>
<dbReference type="OMA" id="CSKESYW"/>
<dbReference type="Proteomes" id="UP000694546">
    <property type="component" value="Chromosome 9"/>
</dbReference>
<evidence type="ECO:0000313" key="4">
    <source>
        <dbReference type="Proteomes" id="UP000694546"/>
    </source>
</evidence>
<dbReference type="AlphaFoldDB" id="A0A8C5CJL6"/>
<reference evidence="3" key="1">
    <citation type="submission" date="2025-08" db="UniProtKB">
        <authorList>
            <consortium name="Ensembl"/>
        </authorList>
    </citation>
    <scope>IDENTIFICATION</scope>
</reference>
<dbReference type="GeneID" id="115550827"/>
<dbReference type="RefSeq" id="XP_030222021.1">
    <property type="nucleotide sequence ID" value="XM_030366161.1"/>
</dbReference>
<protein>
    <submittedName>
        <fullName evidence="3">Uncharacterized LOC115550827</fullName>
    </submittedName>
</protein>
<dbReference type="GeneTree" id="ENSGT00940000177432"/>
<name>A0A8C5CJL6_GADMO</name>
<feature type="compositionally biased region" description="Basic and acidic residues" evidence="1">
    <location>
        <begin position="196"/>
        <end position="207"/>
    </location>
</feature>
<dbReference type="Gene3D" id="1.10.10.60">
    <property type="entry name" value="Homeodomain-like"/>
    <property type="match status" value="1"/>
</dbReference>
<dbReference type="OrthoDB" id="8933168at2759"/>
<evidence type="ECO:0000313" key="3">
    <source>
        <dbReference type="Ensembl" id="ENSGMOP00000062632.1"/>
    </source>
</evidence>
<feature type="region of interest" description="Disordered" evidence="1">
    <location>
        <begin position="185"/>
        <end position="222"/>
    </location>
</feature>
<evidence type="ECO:0000259" key="2">
    <source>
        <dbReference type="Pfam" id="PF13837"/>
    </source>
</evidence>